<gene>
    <name evidence="4" type="ORF">BCR39DRAFT_498446</name>
</gene>
<feature type="domain" description="G-patch" evidence="3">
    <location>
        <begin position="309"/>
        <end position="355"/>
    </location>
</feature>
<feature type="region of interest" description="Disordered" evidence="2">
    <location>
        <begin position="900"/>
        <end position="922"/>
    </location>
</feature>
<dbReference type="GO" id="GO:0000390">
    <property type="term" value="P:spliceosomal complex disassembly"/>
    <property type="evidence" value="ECO:0007669"/>
    <property type="project" value="InterPro"/>
</dbReference>
<feature type="compositionally biased region" description="Basic and acidic residues" evidence="2">
    <location>
        <begin position="33"/>
        <end position="45"/>
    </location>
</feature>
<protein>
    <submittedName>
        <fullName evidence="4">GC-rich sequence DNA-binding factor-like protein-domain-containing protein</fullName>
    </submittedName>
</protein>
<organism evidence="4 5">
    <name type="scientific">Naematelia encephala</name>
    <dbReference type="NCBI Taxonomy" id="71784"/>
    <lineage>
        <taxon>Eukaryota</taxon>
        <taxon>Fungi</taxon>
        <taxon>Dikarya</taxon>
        <taxon>Basidiomycota</taxon>
        <taxon>Agaricomycotina</taxon>
        <taxon>Tremellomycetes</taxon>
        <taxon>Tremellales</taxon>
        <taxon>Naemateliaceae</taxon>
        <taxon>Naematelia</taxon>
    </lineage>
</organism>
<dbReference type="AlphaFoldDB" id="A0A1Y2AVK9"/>
<feature type="compositionally biased region" description="Polar residues" evidence="2">
    <location>
        <begin position="15"/>
        <end position="30"/>
    </location>
</feature>
<dbReference type="Pfam" id="PF01585">
    <property type="entry name" value="G-patch"/>
    <property type="match status" value="1"/>
</dbReference>
<dbReference type="PANTHER" id="PTHR23329:SF1">
    <property type="entry name" value="TUFTELIN-INTERACTING PROTEIN 11"/>
    <property type="match status" value="1"/>
</dbReference>
<accession>A0A1Y2AVK9</accession>
<dbReference type="InterPro" id="IPR045211">
    <property type="entry name" value="TFP11/STIP/Ntr1"/>
</dbReference>
<evidence type="ECO:0000313" key="4">
    <source>
        <dbReference type="EMBL" id="ORY26267.1"/>
    </source>
</evidence>
<reference evidence="4 5" key="1">
    <citation type="submission" date="2016-07" db="EMBL/GenBank/DDBJ databases">
        <title>Pervasive Adenine N6-methylation of Active Genes in Fungi.</title>
        <authorList>
            <consortium name="DOE Joint Genome Institute"/>
            <person name="Mondo S.J."/>
            <person name="Dannebaum R.O."/>
            <person name="Kuo R.C."/>
            <person name="Labutti K."/>
            <person name="Haridas S."/>
            <person name="Kuo A."/>
            <person name="Salamov A."/>
            <person name="Ahrendt S.R."/>
            <person name="Lipzen A."/>
            <person name="Sullivan W."/>
            <person name="Andreopoulos W.B."/>
            <person name="Clum A."/>
            <person name="Lindquist E."/>
            <person name="Daum C."/>
            <person name="Ramamoorthy G.K."/>
            <person name="Gryganskyi A."/>
            <person name="Culley D."/>
            <person name="Magnuson J.K."/>
            <person name="James T.Y."/>
            <person name="O'Malley M.A."/>
            <person name="Stajich J.E."/>
            <person name="Spatafora J.W."/>
            <person name="Visel A."/>
            <person name="Grigoriev I.V."/>
        </authorList>
    </citation>
    <scope>NUCLEOTIDE SEQUENCE [LARGE SCALE GENOMIC DNA]</scope>
    <source>
        <strain evidence="4 5">68-887.2</strain>
    </source>
</reference>
<dbReference type="Proteomes" id="UP000193986">
    <property type="component" value="Unassembled WGS sequence"/>
</dbReference>
<dbReference type="GO" id="GO:0003677">
    <property type="term" value="F:DNA binding"/>
    <property type="evidence" value="ECO:0007669"/>
    <property type="project" value="UniProtKB-KW"/>
</dbReference>
<feature type="compositionally biased region" description="Polar residues" evidence="2">
    <location>
        <begin position="256"/>
        <end position="272"/>
    </location>
</feature>
<proteinExistence type="inferred from homology"/>
<name>A0A1Y2AVK9_9TREE</name>
<keyword evidence="4" id="KW-0238">DNA-binding</keyword>
<sequence>MPRRKTAYLSDGSDSDASQSEGSEGGFNSQEDADSKAERALFEHNGRKRRRGGGGGKAAAWEGVFGDEEDEGRAGGGGLGSRRSGNKQKARTDWTKYVHFTPSNITDHTRCRAPAFVTPSATTQEGNVEDITVDQDGEDGSASSESSESDGNQDLVEEERRASPRVRETDYDEESPRAGMGLGAKPRFSFDTTSDVNDILSPATGAGRGGIGSMSRGRGGIGSNRRDLPTETAPVAHGQSGGIGSSNAPPKPLAESSPSTPSAFGRQNTRSATPEVRPRQAFQGVEKPPSVAKAAQLTAAEMSHFRNIEGTFGARFMANFGWKAGEGLGKNKDGRAIPVQAGKIMRGQGIKSGIRTEDSKREAKRRGEVVSDDDDEDVRPARRGRGHAGPSRETQKDQSWRKQRKVKVKVEHKSYEQLLADAGDANAAGIGLVLDARGGDLKEVQSLSSLSLSTWTPTSDKLQLPELRHNLRLIVDVSKGDVDALVKEGRTVTERRRWALREEQIAQNKIVDTERRIERIQKIQATTAAISRIAAEQATLSDPSLSSLTEHFETLLAFPEEYAAFGLDEVIVGSIAQVLRKAFLDWHPFDVSSDILLSSLKTWRKAYNLPRREGDAAMTTSGAGLNSEHVDGERGMTAWESLLWSLWLPKVRSAINNEWSTAAAHAPVHLLEAWDPILPPFIRDNVLDQLVLPKVKSAIEDWKGRPSSSGKTPSLAGVVFPWLPLLGARVEDVLEGAKRRIRRVLQTWVPKDQVPSELERWRNDIYSAKDWDKLMLDWVVPKLGAALRDDLRINPRSQDMTPLKVWVLPWQGLIRSSTFSRLLEENFFQKWLDTLHFWLVQPNYEPDEVANWFEWWKEQFPAPLRETDGIRNGFNQGIELMGQAVHLGADASTRLKKPVFIPSKPHTSKARPTPSRKLPAPSDPVDITLRSLAEDFAAQNDLIFLPLGRSHPDSGKQLFKVSKNVDGRRGITVYITDEAVFALDEDGSYRAVSLDDMVKRALM</sequence>
<feature type="compositionally biased region" description="Basic and acidic residues" evidence="2">
    <location>
        <begin position="354"/>
        <end position="369"/>
    </location>
</feature>
<keyword evidence="5" id="KW-1185">Reference proteome</keyword>
<feature type="region of interest" description="Disordered" evidence="2">
    <location>
        <begin position="111"/>
        <end position="290"/>
    </location>
</feature>
<dbReference type="PANTHER" id="PTHR23329">
    <property type="entry name" value="TUFTELIN-INTERACTING PROTEIN 11-RELATED"/>
    <property type="match status" value="1"/>
</dbReference>
<dbReference type="InParanoid" id="A0A1Y2AVK9"/>
<dbReference type="InterPro" id="IPR022783">
    <property type="entry name" value="GCFC_dom"/>
</dbReference>
<comment type="caution">
    <text evidence="4">The sequence shown here is derived from an EMBL/GenBank/DDBJ whole genome shotgun (WGS) entry which is preliminary data.</text>
</comment>
<dbReference type="PROSITE" id="PS50174">
    <property type="entry name" value="G_PATCH"/>
    <property type="match status" value="1"/>
</dbReference>
<dbReference type="OrthoDB" id="4822at2759"/>
<feature type="compositionally biased region" description="Basic and acidic residues" evidence="2">
    <location>
        <begin position="158"/>
        <end position="169"/>
    </location>
</feature>
<dbReference type="InterPro" id="IPR000467">
    <property type="entry name" value="G_patch_dom"/>
</dbReference>
<dbReference type="GO" id="GO:0071008">
    <property type="term" value="C:U2-type post-mRNA release spliceosomal complex"/>
    <property type="evidence" value="ECO:0007669"/>
    <property type="project" value="TreeGrafter"/>
</dbReference>
<dbReference type="STRING" id="71784.A0A1Y2AVK9"/>
<feature type="region of interest" description="Disordered" evidence="2">
    <location>
        <begin position="1"/>
        <end position="95"/>
    </location>
</feature>
<evidence type="ECO:0000313" key="5">
    <source>
        <dbReference type="Proteomes" id="UP000193986"/>
    </source>
</evidence>
<dbReference type="SMART" id="SM00443">
    <property type="entry name" value="G_patch"/>
    <property type="match status" value="1"/>
</dbReference>
<dbReference type="EMBL" id="MCFC01000049">
    <property type="protein sequence ID" value="ORY26267.1"/>
    <property type="molecule type" value="Genomic_DNA"/>
</dbReference>
<evidence type="ECO:0000259" key="3">
    <source>
        <dbReference type="PROSITE" id="PS50174"/>
    </source>
</evidence>
<feature type="compositionally biased region" description="Acidic residues" evidence="2">
    <location>
        <begin position="127"/>
        <end position="139"/>
    </location>
</feature>
<feature type="region of interest" description="Disordered" evidence="2">
    <location>
        <begin position="343"/>
        <end position="406"/>
    </location>
</feature>
<evidence type="ECO:0000256" key="2">
    <source>
        <dbReference type="SAM" id="MobiDB-lite"/>
    </source>
</evidence>
<dbReference type="FunCoup" id="A0A1Y2AVK9">
    <property type="interactions" value="607"/>
</dbReference>
<dbReference type="Pfam" id="PF07842">
    <property type="entry name" value="GCFC"/>
    <property type="match status" value="1"/>
</dbReference>
<evidence type="ECO:0000256" key="1">
    <source>
        <dbReference type="ARBA" id="ARBA00010900"/>
    </source>
</evidence>
<comment type="similarity">
    <text evidence="1">Belongs to the TFP11/STIP family.</text>
</comment>
<feature type="compositionally biased region" description="Low complexity" evidence="2">
    <location>
        <begin position="140"/>
        <end position="150"/>
    </location>
</feature>
<feature type="compositionally biased region" description="Gly residues" evidence="2">
    <location>
        <begin position="206"/>
        <end position="222"/>
    </location>
</feature>